<gene>
    <name evidence="1" type="ORF">GCM10025865_06600</name>
</gene>
<proteinExistence type="predicted"/>
<sequence length="73" mass="8032">MFVRPSDRLLATFEGRYWSFTAASRTRSLICASTVERPFITRETVARDTPAASATSEIVAAVCCFAIFGTRPP</sequence>
<reference evidence="2" key="1">
    <citation type="journal article" date="2019" name="Int. J. Syst. Evol. Microbiol.">
        <title>The Global Catalogue of Microorganisms (GCM) 10K type strain sequencing project: providing services to taxonomists for standard genome sequencing and annotation.</title>
        <authorList>
            <consortium name="The Broad Institute Genomics Platform"/>
            <consortium name="The Broad Institute Genome Sequencing Center for Infectious Disease"/>
            <person name="Wu L."/>
            <person name="Ma J."/>
        </authorList>
    </citation>
    <scope>NUCLEOTIDE SEQUENCE [LARGE SCALE GENOMIC DNA]</scope>
    <source>
        <strain evidence="2">NBRC 108565</strain>
    </source>
</reference>
<organism evidence="1 2">
    <name type="scientific">Paraoerskovia sediminicola</name>
    <dbReference type="NCBI Taxonomy" id="1138587"/>
    <lineage>
        <taxon>Bacteria</taxon>
        <taxon>Bacillati</taxon>
        <taxon>Actinomycetota</taxon>
        <taxon>Actinomycetes</taxon>
        <taxon>Micrococcales</taxon>
        <taxon>Cellulomonadaceae</taxon>
        <taxon>Paraoerskovia</taxon>
    </lineage>
</organism>
<accession>A0ABM8FZU6</accession>
<name>A0ABM8FZU6_9CELL</name>
<keyword evidence="2" id="KW-1185">Reference proteome</keyword>
<protein>
    <submittedName>
        <fullName evidence="1">Uncharacterized protein</fullName>
    </submittedName>
</protein>
<dbReference type="Proteomes" id="UP001321475">
    <property type="component" value="Chromosome"/>
</dbReference>
<evidence type="ECO:0000313" key="1">
    <source>
        <dbReference type="EMBL" id="BDZ41361.1"/>
    </source>
</evidence>
<dbReference type="EMBL" id="AP027729">
    <property type="protein sequence ID" value="BDZ41361.1"/>
    <property type="molecule type" value="Genomic_DNA"/>
</dbReference>
<evidence type="ECO:0000313" key="2">
    <source>
        <dbReference type="Proteomes" id="UP001321475"/>
    </source>
</evidence>